<feature type="compositionally biased region" description="Basic residues" evidence="2">
    <location>
        <begin position="706"/>
        <end position="719"/>
    </location>
</feature>
<reference evidence="4" key="1">
    <citation type="journal article" date="2023" name="Commun. Biol.">
        <title>Genome analysis of Parmales, the sister group of diatoms, reveals the evolutionary specialization of diatoms from phago-mixotrophs to photoautotrophs.</title>
        <authorList>
            <person name="Ban H."/>
            <person name="Sato S."/>
            <person name="Yoshikawa S."/>
            <person name="Yamada K."/>
            <person name="Nakamura Y."/>
            <person name="Ichinomiya M."/>
            <person name="Sato N."/>
            <person name="Blanc-Mathieu R."/>
            <person name="Endo H."/>
            <person name="Kuwata A."/>
            <person name="Ogata H."/>
        </authorList>
    </citation>
    <scope>NUCLEOTIDE SEQUENCE [LARGE SCALE GENOMIC DNA]</scope>
    <source>
        <strain evidence="4">NIES 3700</strain>
    </source>
</reference>
<feature type="compositionally biased region" description="Basic and acidic residues" evidence="2">
    <location>
        <begin position="651"/>
        <end position="662"/>
    </location>
</feature>
<comment type="caution">
    <text evidence="3">The sequence shown here is derived from an EMBL/GenBank/DDBJ whole genome shotgun (WGS) entry which is preliminary data.</text>
</comment>
<feature type="compositionally biased region" description="Basic residues" evidence="2">
    <location>
        <begin position="663"/>
        <end position="682"/>
    </location>
</feature>
<feature type="compositionally biased region" description="Low complexity" evidence="2">
    <location>
        <begin position="616"/>
        <end position="630"/>
    </location>
</feature>
<protein>
    <submittedName>
        <fullName evidence="3">Uncharacterized protein</fullName>
    </submittedName>
</protein>
<evidence type="ECO:0000256" key="2">
    <source>
        <dbReference type="SAM" id="MobiDB-lite"/>
    </source>
</evidence>
<keyword evidence="4" id="KW-1185">Reference proteome</keyword>
<evidence type="ECO:0000313" key="4">
    <source>
        <dbReference type="Proteomes" id="UP001165122"/>
    </source>
</evidence>
<dbReference type="Proteomes" id="UP001165122">
    <property type="component" value="Unassembled WGS sequence"/>
</dbReference>
<dbReference type="OrthoDB" id="198738at2759"/>
<evidence type="ECO:0000313" key="3">
    <source>
        <dbReference type="EMBL" id="GMH74844.1"/>
    </source>
</evidence>
<comment type="similarity">
    <text evidence="1">Belongs to the UPF0585 family.</text>
</comment>
<dbReference type="PANTHER" id="PTHR20974">
    <property type="entry name" value="UPF0585 PROTEIN CG18661"/>
    <property type="match status" value="1"/>
</dbReference>
<dbReference type="PANTHER" id="PTHR20974:SF0">
    <property type="entry name" value="UPF0585 PROTEIN CG18661"/>
    <property type="match status" value="1"/>
</dbReference>
<feature type="compositionally biased region" description="Basic and acidic residues" evidence="2">
    <location>
        <begin position="25"/>
        <end position="37"/>
    </location>
</feature>
<feature type="region of interest" description="Disordered" evidence="2">
    <location>
        <begin position="582"/>
        <end position="769"/>
    </location>
</feature>
<sequence length="786" mass="88498">MGDPEQEPGGNNGGSEKVTDPTPNNDHHVGSPEKNQEGEGEQTKGSPSSINPEDVLPVGEEPSLARSSITKVEEEKTYRILPKAVRANVDVKWSKLGKLKKIKVKKRIQSVEERAQMKKQFDRFEAIRNANKPPPEVVSTLDTRTPEEKLMAAKKKLKNSRGVKNLMSVTNMRKSAMIKGEGVDVDDDGSSIATEDENKVHLWDVMFGAKVKARSEAFSRAMREAEEKQNRKPGVRDWPPWLQEFSKPRHVQARNARILDTQTVRAERDPELEKEWGVLKKKAKQHELPPLIYEEWAGQVPMPPDMREWSVKKNLREPGDYFRIDSIGWTKEDKYIFALRSPVVEKHMENVYECIKNFLMPASKDGDKQLGLGEKVKVLELGSGSGQHAVTICERNRDSIHWQPTDVSELCVDSINRRAKFYNVVKSSDPKRINGNCNEAFKFDVLYYERNMSVEHGPLEQKWRSVDVMVAMNVIQYAPFRFVENMFRCANECVKPFGTLFLYGPFRVEGVLSRDLEIADVNLRKLSAKFGIRDLEDVVAIAGEHMFQLELKFDLDGDNIAAVFKKMPIKFVQTDVVDAEKEVEKGDEEAERGDRKTRGSMRERLKSSMKNIRNIGSMFKKTGKGSSFFSRSKKKVEGEGGEGEGGTEGEESGKEGGGDSRKERKSRVSVRKKNPRNRRKSKQAGEGGSDSDSGSDGTTDSNNKKRDQRKSRVSKNPRAGRRDSKQESVSEKKSSKKPRATKEQQRADRKSRISKAGKGNEGGKLTEKAAAGKADALAEAAMAKFM</sequence>
<gene>
    <name evidence="3" type="ORF">TrLO_g542</name>
</gene>
<dbReference type="InterPro" id="IPR029063">
    <property type="entry name" value="SAM-dependent_MTases_sf"/>
</dbReference>
<dbReference type="SUPFAM" id="SSF53335">
    <property type="entry name" value="S-adenosyl-L-methionine-dependent methyltransferases"/>
    <property type="match status" value="1"/>
</dbReference>
<dbReference type="Pfam" id="PF06080">
    <property type="entry name" value="DUF938"/>
    <property type="match status" value="1"/>
</dbReference>
<feature type="compositionally biased region" description="Acidic residues" evidence="2">
    <location>
        <begin position="639"/>
        <end position="650"/>
    </location>
</feature>
<feature type="compositionally biased region" description="Low complexity" evidence="2">
    <location>
        <begin position="690"/>
        <end position="701"/>
    </location>
</feature>
<dbReference type="AlphaFoldDB" id="A0A9W7AUX8"/>
<feature type="region of interest" description="Disordered" evidence="2">
    <location>
        <begin position="1"/>
        <end position="72"/>
    </location>
</feature>
<dbReference type="EMBL" id="BRXW01000702">
    <property type="protein sequence ID" value="GMH74844.1"/>
    <property type="molecule type" value="Genomic_DNA"/>
</dbReference>
<proteinExistence type="inferred from homology"/>
<feature type="compositionally biased region" description="Basic and acidic residues" evidence="2">
    <location>
        <begin position="740"/>
        <end position="751"/>
    </location>
</feature>
<dbReference type="InterPro" id="IPR010342">
    <property type="entry name" value="DUF938"/>
</dbReference>
<feature type="compositionally biased region" description="Basic and acidic residues" evidence="2">
    <location>
        <begin position="720"/>
        <end position="733"/>
    </location>
</feature>
<evidence type="ECO:0000256" key="1">
    <source>
        <dbReference type="ARBA" id="ARBA00008308"/>
    </source>
</evidence>
<dbReference type="Gene3D" id="3.40.50.150">
    <property type="entry name" value="Vaccinia Virus protein VP39"/>
    <property type="match status" value="1"/>
</dbReference>
<accession>A0A9W7AUX8</accession>
<organism evidence="3 4">
    <name type="scientific">Triparma laevis f. longispina</name>
    <dbReference type="NCBI Taxonomy" id="1714387"/>
    <lineage>
        <taxon>Eukaryota</taxon>
        <taxon>Sar</taxon>
        <taxon>Stramenopiles</taxon>
        <taxon>Ochrophyta</taxon>
        <taxon>Bolidophyceae</taxon>
        <taxon>Parmales</taxon>
        <taxon>Triparmaceae</taxon>
        <taxon>Triparma</taxon>
    </lineage>
</organism>
<feature type="compositionally biased region" description="Basic and acidic residues" evidence="2">
    <location>
        <begin position="592"/>
        <end position="606"/>
    </location>
</feature>
<name>A0A9W7AUX8_9STRA</name>